<feature type="compositionally biased region" description="Basic and acidic residues" evidence="1">
    <location>
        <begin position="284"/>
        <end position="298"/>
    </location>
</feature>
<feature type="compositionally biased region" description="Polar residues" evidence="1">
    <location>
        <begin position="311"/>
        <end position="326"/>
    </location>
</feature>
<keyword evidence="3" id="KW-1185">Reference proteome</keyword>
<feature type="compositionally biased region" description="Polar residues" evidence="1">
    <location>
        <begin position="28"/>
        <end position="40"/>
    </location>
</feature>
<organism evidence="2 3">
    <name type="scientific">Komagataella pastoris</name>
    <name type="common">Yeast</name>
    <name type="synonym">Pichia pastoris</name>
    <dbReference type="NCBI Taxonomy" id="4922"/>
    <lineage>
        <taxon>Eukaryota</taxon>
        <taxon>Fungi</taxon>
        <taxon>Dikarya</taxon>
        <taxon>Ascomycota</taxon>
        <taxon>Saccharomycotina</taxon>
        <taxon>Pichiomycetes</taxon>
        <taxon>Pichiales</taxon>
        <taxon>Pichiaceae</taxon>
        <taxon>Komagataella</taxon>
    </lineage>
</organism>
<dbReference type="OrthoDB" id="10309316at2759"/>
<protein>
    <submittedName>
        <fullName evidence="2">BA75_03764T0</fullName>
    </submittedName>
</protein>
<accession>A0A1B2JFE9</accession>
<dbReference type="AlphaFoldDB" id="A0A1B2JFE9"/>
<evidence type="ECO:0000313" key="2">
    <source>
        <dbReference type="EMBL" id="ANZ76712.1"/>
    </source>
</evidence>
<feature type="compositionally biased region" description="Polar residues" evidence="1">
    <location>
        <begin position="197"/>
        <end position="213"/>
    </location>
</feature>
<sequence length="581" mass="64531">MIASVKDLPDIPDDLQSISSQLPSLPSTVISNVSGTSNTSQEKRGRKVVYPPLSRTPSPLKSVQSRDSSIFSASLGPSPRKKLDVYVRPDDVNLSDKYQLPVPLEIKFPDKLSKQNRKRQSDTFILTGDGYQPVESVTPALSPGVSRESSLERKLPKSPLLSKAECLHPEKVAAVRDPSPLRHQTRLDSVHSKHSKASSQGNSVSGEQQSARKTPSRRGHQSELSQSDRISLRNNIFTDDNDENSLSKIEATTTPTARDTDENSLPSITFHSVNNPMAHSKSPSRSDIESRQSLRDDIFQQTNIQHEDSSRLGSTNIGNENYTIESGQPDKQLNIMIDLSGKEDTISLVSSPSLNTNGSIIRRRIANGKVVDVVLVDDDPSSLARADSTISGHELNRIYSLYYNGGRNFSNKQPTLRSVSNASARSDLSFVPGDETQILQKRTVSGLNRVTYSDFGSDTDLLQQSATYHCLDDDTDTSIITNINETAIPNNEIEDEEKEVNFLTDDLSALGSVLKDNDYKPQFNLPYLVFPKDKVNSTVLKTTKIRTPYQPQYQPPVVRQDENFSFEAANTNFHTWKRQEK</sequence>
<dbReference type="EMBL" id="CP014586">
    <property type="protein sequence ID" value="ANZ76712.1"/>
    <property type="molecule type" value="Genomic_DNA"/>
</dbReference>
<feature type="region of interest" description="Disordered" evidence="1">
    <location>
        <begin position="171"/>
        <end position="326"/>
    </location>
</feature>
<proteinExistence type="predicted"/>
<feature type="region of interest" description="Disordered" evidence="1">
    <location>
        <begin position="113"/>
        <end position="157"/>
    </location>
</feature>
<feature type="compositionally biased region" description="Low complexity" evidence="1">
    <location>
        <begin position="15"/>
        <end position="27"/>
    </location>
</feature>
<feature type="compositionally biased region" description="Polar residues" evidence="1">
    <location>
        <begin position="55"/>
        <end position="72"/>
    </location>
</feature>
<evidence type="ECO:0000256" key="1">
    <source>
        <dbReference type="SAM" id="MobiDB-lite"/>
    </source>
</evidence>
<reference evidence="2 3" key="1">
    <citation type="submission" date="2016-02" db="EMBL/GenBank/DDBJ databases">
        <title>Comparative genomic and transcriptomic foundation for Pichia pastoris.</title>
        <authorList>
            <person name="Love K.R."/>
            <person name="Shah K.A."/>
            <person name="Whittaker C.A."/>
            <person name="Wu J."/>
            <person name="Bartlett M.C."/>
            <person name="Ma D."/>
            <person name="Leeson R.L."/>
            <person name="Priest M."/>
            <person name="Young S.K."/>
            <person name="Love J.C."/>
        </authorList>
    </citation>
    <scope>NUCLEOTIDE SEQUENCE [LARGE SCALE GENOMIC DNA]</scope>
    <source>
        <strain evidence="2 3">ATCC 28485</strain>
    </source>
</reference>
<evidence type="ECO:0000313" key="3">
    <source>
        <dbReference type="Proteomes" id="UP000094565"/>
    </source>
</evidence>
<feature type="compositionally biased region" description="Polar residues" evidence="1">
    <location>
        <begin position="222"/>
        <end position="283"/>
    </location>
</feature>
<feature type="region of interest" description="Disordered" evidence="1">
    <location>
        <begin position="1"/>
        <end position="77"/>
    </location>
</feature>
<dbReference type="Proteomes" id="UP000094565">
    <property type="component" value="Chromosome 3"/>
</dbReference>
<name>A0A1B2JFE9_PICPA</name>
<gene>
    <name evidence="2" type="ORF">ATY40_BA7503764</name>
</gene>